<dbReference type="FunFam" id="3.30.160.60:FF:000446">
    <property type="entry name" value="Zinc finger protein"/>
    <property type="match status" value="1"/>
</dbReference>
<feature type="domain" description="C2H2-type" evidence="16">
    <location>
        <begin position="449"/>
        <end position="476"/>
    </location>
</feature>
<dbReference type="InterPro" id="IPR036236">
    <property type="entry name" value="Znf_C2H2_sf"/>
</dbReference>
<feature type="compositionally biased region" description="Polar residues" evidence="15">
    <location>
        <begin position="308"/>
        <end position="326"/>
    </location>
</feature>
<proteinExistence type="inferred from homology"/>
<evidence type="ECO:0000313" key="18">
    <source>
        <dbReference type="Proteomes" id="UP000502823"/>
    </source>
</evidence>
<dbReference type="AlphaFoldDB" id="A0A6L2PA57"/>
<keyword evidence="6" id="KW-0677">Repeat</keyword>
<comment type="subcellular location">
    <subcellularLocation>
        <location evidence="2">Nucleus</location>
    </subcellularLocation>
</comment>
<dbReference type="FunFam" id="3.30.160.60:FF:000100">
    <property type="entry name" value="Zinc finger 45-like"/>
    <property type="match status" value="1"/>
</dbReference>
<accession>A0A6L2PA57</accession>
<dbReference type="SUPFAM" id="SSF57667">
    <property type="entry name" value="beta-beta-alpha zinc fingers"/>
    <property type="match status" value="4"/>
</dbReference>
<evidence type="ECO:0000256" key="12">
    <source>
        <dbReference type="ARBA" id="ARBA00023163"/>
    </source>
</evidence>
<keyword evidence="9" id="KW-0832">Ubl conjugation</keyword>
<dbReference type="SUPFAM" id="SSF57716">
    <property type="entry name" value="Glucocorticoid receptor-like (DNA-binding domain)"/>
    <property type="match status" value="1"/>
</dbReference>
<evidence type="ECO:0000256" key="1">
    <source>
        <dbReference type="ARBA" id="ARBA00003767"/>
    </source>
</evidence>
<feature type="region of interest" description="Disordered" evidence="15">
    <location>
        <begin position="274"/>
        <end position="295"/>
    </location>
</feature>
<keyword evidence="7 14" id="KW-0863">Zinc-finger</keyword>
<evidence type="ECO:0000256" key="14">
    <source>
        <dbReference type="PROSITE-ProRule" id="PRU00042"/>
    </source>
</evidence>
<feature type="domain" description="C2H2-type" evidence="16">
    <location>
        <begin position="480"/>
        <end position="503"/>
    </location>
</feature>
<dbReference type="FunCoup" id="A0A6L2PA57">
    <property type="interactions" value="33"/>
</dbReference>
<dbReference type="GO" id="GO:0008270">
    <property type="term" value="F:zinc ion binding"/>
    <property type="evidence" value="ECO:0007669"/>
    <property type="project" value="UniProtKB-KW"/>
</dbReference>
<comment type="similarity">
    <text evidence="3">Belongs to the krueppel C2H2-type zinc-finger protein family.</text>
</comment>
<dbReference type="PANTHER" id="PTHR24381">
    <property type="entry name" value="ZINC FINGER PROTEIN"/>
    <property type="match status" value="1"/>
</dbReference>
<dbReference type="GO" id="GO:0005634">
    <property type="term" value="C:nucleus"/>
    <property type="evidence" value="ECO:0007669"/>
    <property type="project" value="UniProtKB-SubCell"/>
</dbReference>
<dbReference type="EMBL" id="BLKM01000120">
    <property type="protein sequence ID" value="GFG29211.1"/>
    <property type="molecule type" value="Genomic_DNA"/>
</dbReference>
<keyword evidence="13" id="KW-0539">Nucleus</keyword>
<evidence type="ECO:0000259" key="16">
    <source>
        <dbReference type="PROSITE" id="PS50157"/>
    </source>
</evidence>
<feature type="domain" description="C2H2-type" evidence="16">
    <location>
        <begin position="621"/>
        <end position="649"/>
    </location>
</feature>
<evidence type="ECO:0000256" key="3">
    <source>
        <dbReference type="ARBA" id="ARBA00006991"/>
    </source>
</evidence>
<keyword evidence="10" id="KW-0805">Transcription regulation</keyword>
<dbReference type="GO" id="GO:0000981">
    <property type="term" value="F:DNA-binding transcription factor activity, RNA polymerase II-specific"/>
    <property type="evidence" value="ECO:0007669"/>
    <property type="project" value="TreeGrafter"/>
</dbReference>
<dbReference type="PANTHER" id="PTHR24381:SF393">
    <property type="entry name" value="CHROMATIN-LINKED ADAPTOR FOR MSL PROTEINS, ISOFORM B"/>
    <property type="match status" value="1"/>
</dbReference>
<evidence type="ECO:0000256" key="5">
    <source>
        <dbReference type="ARBA" id="ARBA00022723"/>
    </source>
</evidence>
<feature type="region of interest" description="Disordered" evidence="15">
    <location>
        <begin position="308"/>
        <end position="346"/>
    </location>
</feature>
<evidence type="ECO:0000256" key="2">
    <source>
        <dbReference type="ARBA" id="ARBA00004123"/>
    </source>
</evidence>
<evidence type="ECO:0000256" key="10">
    <source>
        <dbReference type="ARBA" id="ARBA00023015"/>
    </source>
</evidence>
<feature type="domain" description="C2H2-type" evidence="16">
    <location>
        <begin position="538"/>
        <end position="565"/>
    </location>
</feature>
<reference evidence="18" key="1">
    <citation type="submission" date="2020-01" db="EMBL/GenBank/DDBJ databases">
        <title>Draft genome sequence of the Termite Coptotermes fromosanus.</title>
        <authorList>
            <person name="Itakura S."/>
            <person name="Yosikawa Y."/>
            <person name="Umezawa K."/>
        </authorList>
    </citation>
    <scope>NUCLEOTIDE SEQUENCE [LARGE SCALE GENOMIC DNA]</scope>
</reference>
<feature type="domain" description="C2H2-type" evidence="16">
    <location>
        <begin position="509"/>
        <end position="536"/>
    </location>
</feature>
<protein>
    <recommendedName>
        <fullName evidence="16">C2H2-type domain-containing protein</fullName>
    </recommendedName>
</protein>
<gene>
    <name evidence="17" type="ORF">Cfor_09731</name>
</gene>
<dbReference type="Pfam" id="PF13894">
    <property type="entry name" value="zf-C2H2_4"/>
    <property type="match status" value="2"/>
</dbReference>
<organism evidence="17 18">
    <name type="scientific">Coptotermes formosanus</name>
    <name type="common">Formosan subterranean termite</name>
    <dbReference type="NCBI Taxonomy" id="36987"/>
    <lineage>
        <taxon>Eukaryota</taxon>
        <taxon>Metazoa</taxon>
        <taxon>Ecdysozoa</taxon>
        <taxon>Arthropoda</taxon>
        <taxon>Hexapoda</taxon>
        <taxon>Insecta</taxon>
        <taxon>Pterygota</taxon>
        <taxon>Neoptera</taxon>
        <taxon>Polyneoptera</taxon>
        <taxon>Dictyoptera</taxon>
        <taxon>Blattodea</taxon>
        <taxon>Blattoidea</taxon>
        <taxon>Termitoidae</taxon>
        <taxon>Rhinotermitidae</taxon>
        <taxon>Coptotermes</taxon>
    </lineage>
</organism>
<dbReference type="PROSITE" id="PS50157">
    <property type="entry name" value="ZINC_FINGER_C2H2_2"/>
    <property type="match status" value="8"/>
</dbReference>
<evidence type="ECO:0000256" key="11">
    <source>
        <dbReference type="ARBA" id="ARBA00023125"/>
    </source>
</evidence>
<dbReference type="SMART" id="SM00355">
    <property type="entry name" value="ZnF_C2H2"/>
    <property type="match status" value="9"/>
</dbReference>
<feature type="domain" description="C2H2-type" evidence="16">
    <location>
        <begin position="593"/>
        <end position="620"/>
    </location>
</feature>
<dbReference type="FunFam" id="3.30.160.60:FF:000247">
    <property type="entry name" value="Zinc finger protein 236"/>
    <property type="match status" value="1"/>
</dbReference>
<keyword evidence="18" id="KW-1185">Reference proteome</keyword>
<name>A0A6L2PA57_COPFO</name>
<dbReference type="Gene3D" id="3.40.1800.20">
    <property type="match status" value="1"/>
</dbReference>
<evidence type="ECO:0000256" key="15">
    <source>
        <dbReference type="SAM" id="MobiDB-lite"/>
    </source>
</evidence>
<dbReference type="Pfam" id="PF13912">
    <property type="entry name" value="zf-C2H2_6"/>
    <property type="match status" value="1"/>
</dbReference>
<dbReference type="GO" id="GO:0000977">
    <property type="term" value="F:RNA polymerase II transcription regulatory region sequence-specific DNA binding"/>
    <property type="evidence" value="ECO:0007669"/>
    <property type="project" value="TreeGrafter"/>
</dbReference>
<dbReference type="Gene3D" id="3.30.160.60">
    <property type="entry name" value="Classic Zinc Finger"/>
    <property type="match status" value="6"/>
</dbReference>
<dbReference type="InterPro" id="IPR013087">
    <property type="entry name" value="Znf_C2H2_type"/>
</dbReference>
<keyword evidence="12" id="KW-0804">Transcription</keyword>
<feature type="domain" description="C2H2-type" evidence="16">
    <location>
        <begin position="565"/>
        <end position="592"/>
    </location>
</feature>
<evidence type="ECO:0000256" key="9">
    <source>
        <dbReference type="ARBA" id="ARBA00022843"/>
    </source>
</evidence>
<dbReference type="OrthoDB" id="3565419at2759"/>
<evidence type="ECO:0000256" key="4">
    <source>
        <dbReference type="ARBA" id="ARBA00022499"/>
    </source>
</evidence>
<evidence type="ECO:0000256" key="8">
    <source>
        <dbReference type="ARBA" id="ARBA00022833"/>
    </source>
</evidence>
<evidence type="ECO:0000256" key="6">
    <source>
        <dbReference type="ARBA" id="ARBA00022737"/>
    </source>
</evidence>
<feature type="domain" description="C2H2-type" evidence="16">
    <location>
        <begin position="419"/>
        <end position="446"/>
    </location>
</feature>
<comment type="caution">
    <text evidence="17">The sequence shown here is derived from an EMBL/GenBank/DDBJ whole genome shotgun (WGS) entry which is preliminary data.</text>
</comment>
<dbReference type="Pfam" id="PF00096">
    <property type="entry name" value="zf-C2H2"/>
    <property type="match status" value="3"/>
</dbReference>
<evidence type="ECO:0000313" key="17">
    <source>
        <dbReference type="EMBL" id="GFG29211.1"/>
    </source>
</evidence>
<keyword evidence="8" id="KW-0862">Zinc</keyword>
<dbReference type="PROSITE" id="PS00028">
    <property type="entry name" value="ZINC_FINGER_C2H2_1"/>
    <property type="match status" value="8"/>
</dbReference>
<sequence>MPVDCVYSTARTMLTYLVKQDEDEGTRKKSGNTSHSGESTSKILVCIEDNLPTAICQLCCDQLEEFHSFVMKVEEVQQNIHKMLSSQNYSTKKRMSYILANSSVLSDQICDESKENDVNKSVNNLEVSQDADPCVPDLRNDSVITTYKNSSQTHVTNSSLNCLTHLQEQCFVAAGTESRSINETDVEYIKVEADPLDIDNDDISSAEDTVQVCSDSVKCESPASKLLYRLLTSDRRCNYSTHASTVSTACDTPSQAIRYRNNEKAADKTLIPIDNLRNKSNESSASKEGESDIEEVQVSTVAQFQGHTRNTAASSETGSQSDSGCSVPSEKRNDSEESESNIHSQPNELSMYTRLSKFYNYSCKICEPETATFSSFFLLCKHYRSKHNTKGYVICCGRKLMSNYLVVSHMLQHVQPGIYKCQECGKELNSELTYERHVMCHLPEEKRPFKCEHCLRGFVYKGNLRAHVRSHLPDIEKYAFACNTCGKKFATQGGATAHQRNVHERVCEFMCHICAKTFPTQGVLKGHLYSHVAKSEQKQCQECGKWLKSDLTLRVHMRSHSGRVFRCPHCNKVFKCKQNMRDHMRSHSSARPYKCLVCGKTFKLRSGLRSHAVQHTGEKPYRCPHCPRTFANSGNYYSHKKRMHAKEKLCNLT</sequence>
<keyword evidence="5" id="KW-0479">Metal-binding</keyword>
<dbReference type="InParanoid" id="A0A6L2PA57"/>
<evidence type="ECO:0000256" key="13">
    <source>
        <dbReference type="ARBA" id="ARBA00023242"/>
    </source>
</evidence>
<keyword evidence="11" id="KW-0238">DNA-binding</keyword>
<comment type="function">
    <text evidence="1">May be involved in transcriptional regulation.</text>
</comment>
<feature type="compositionally biased region" description="Basic and acidic residues" evidence="15">
    <location>
        <begin position="276"/>
        <end position="290"/>
    </location>
</feature>
<keyword evidence="4" id="KW-1017">Isopeptide bond</keyword>
<evidence type="ECO:0000256" key="7">
    <source>
        <dbReference type="ARBA" id="ARBA00022771"/>
    </source>
</evidence>
<dbReference type="Proteomes" id="UP000502823">
    <property type="component" value="Unassembled WGS sequence"/>
</dbReference>